<comment type="caution">
    <text evidence="13">The sequence shown here is derived from an EMBL/GenBank/DDBJ whole genome shotgun (WGS) entry which is preliminary data.</text>
</comment>
<keyword evidence="2" id="KW-0217">Developmental protein</keyword>
<evidence type="ECO:0000256" key="7">
    <source>
        <dbReference type="ARBA" id="ARBA00023242"/>
    </source>
</evidence>
<evidence type="ECO:0000256" key="10">
    <source>
        <dbReference type="RuleBase" id="RU000682"/>
    </source>
</evidence>
<dbReference type="SMART" id="SM00389">
    <property type="entry name" value="HOX"/>
    <property type="match status" value="1"/>
</dbReference>
<dbReference type="Pfam" id="PF00046">
    <property type="entry name" value="Homeodomain"/>
    <property type="match status" value="1"/>
</dbReference>
<evidence type="ECO:0000256" key="3">
    <source>
        <dbReference type="ARBA" id="ARBA00023015"/>
    </source>
</evidence>
<evidence type="ECO:0000256" key="4">
    <source>
        <dbReference type="ARBA" id="ARBA00023125"/>
    </source>
</evidence>
<dbReference type="PANTHER" id="PTHR45940:SF13">
    <property type="entry name" value="WUSCHEL-RELATED HOMEOBOX 1"/>
    <property type="match status" value="1"/>
</dbReference>
<evidence type="ECO:0000259" key="12">
    <source>
        <dbReference type="PROSITE" id="PS50071"/>
    </source>
</evidence>
<evidence type="ECO:0000313" key="13">
    <source>
        <dbReference type="EMBL" id="PRQ25382.1"/>
    </source>
</evidence>
<organism evidence="13 14">
    <name type="scientific">Rosa chinensis</name>
    <name type="common">China rose</name>
    <dbReference type="NCBI Taxonomy" id="74649"/>
    <lineage>
        <taxon>Eukaryota</taxon>
        <taxon>Viridiplantae</taxon>
        <taxon>Streptophyta</taxon>
        <taxon>Embryophyta</taxon>
        <taxon>Tracheophyta</taxon>
        <taxon>Spermatophyta</taxon>
        <taxon>Magnoliopsida</taxon>
        <taxon>eudicotyledons</taxon>
        <taxon>Gunneridae</taxon>
        <taxon>Pentapetalae</taxon>
        <taxon>rosids</taxon>
        <taxon>fabids</taxon>
        <taxon>Rosales</taxon>
        <taxon>Rosaceae</taxon>
        <taxon>Rosoideae</taxon>
        <taxon>Rosoideae incertae sedis</taxon>
        <taxon>Rosa</taxon>
    </lineage>
</organism>
<dbReference type="GO" id="GO:0099402">
    <property type="term" value="P:plant organ development"/>
    <property type="evidence" value="ECO:0007669"/>
    <property type="project" value="InterPro"/>
</dbReference>
<dbReference type="GO" id="GO:0005634">
    <property type="term" value="C:nucleus"/>
    <property type="evidence" value="ECO:0007669"/>
    <property type="project" value="UniProtKB-SubCell"/>
</dbReference>
<evidence type="ECO:0000313" key="14">
    <source>
        <dbReference type="Proteomes" id="UP000238479"/>
    </source>
</evidence>
<dbReference type="InterPro" id="IPR009057">
    <property type="entry name" value="Homeodomain-like_sf"/>
</dbReference>
<feature type="domain" description="Homeobox" evidence="12">
    <location>
        <begin position="24"/>
        <end position="89"/>
    </location>
</feature>
<keyword evidence="7 9" id="KW-0539">Nucleus</keyword>
<gene>
    <name evidence="13" type="ORF">RchiOBHm_Chr6g0283101</name>
</gene>
<accession>A0A2P6PTX5</accession>
<keyword evidence="14" id="KW-1185">Reference proteome</keyword>
<feature type="DNA-binding region" description="Homeobox" evidence="9">
    <location>
        <begin position="26"/>
        <end position="90"/>
    </location>
</feature>
<dbReference type="CDD" id="cd00086">
    <property type="entry name" value="homeodomain"/>
    <property type="match status" value="1"/>
</dbReference>
<evidence type="ECO:0000256" key="5">
    <source>
        <dbReference type="ARBA" id="ARBA00023155"/>
    </source>
</evidence>
<evidence type="ECO:0000256" key="11">
    <source>
        <dbReference type="SAM" id="MobiDB-lite"/>
    </source>
</evidence>
<comment type="subcellular location">
    <subcellularLocation>
        <location evidence="1 9 10">Nucleus</location>
    </subcellularLocation>
</comment>
<comment type="similarity">
    <text evidence="8">Belongs to the WUS homeobox family.</text>
</comment>
<dbReference type="GO" id="GO:0003700">
    <property type="term" value="F:DNA-binding transcription factor activity"/>
    <property type="evidence" value="ECO:0007669"/>
    <property type="project" value="InterPro"/>
</dbReference>
<dbReference type="Gene3D" id="1.10.10.60">
    <property type="entry name" value="Homeodomain-like"/>
    <property type="match status" value="1"/>
</dbReference>
<dbReference type="SUPFAM" id="SSF46689">
    <property type="entry name" value="Homeodomain-like"/>
    <property type="match status" value="1"/>
</dbReference>
<evidence type="ECO:0000256" key="9">
    <source>
        <dbReference type="PROSITE-ProRule" id="PRU00108"/>
    </source>
</evidence>
<dbReference type="Proteomes" id="UP000238479">
    <property type="component" value="Chromosome 6"/>
</dbReference>
<evidence type="ECO:0000256" key="1">
    <source>
        <dbReference type="ARBA" id="ARBA00004123"/>
    </source>
</evidence>
<dbReference type="AlphaFoldDB" id="A0A2P6PTX5"/>
<proteinExistence type="inferred from homology"/>
<keyword evidence="3" id="KW-0805">Transcription regulation</keyword>
<dbReference type="InterPro" id="IPR044555">
    <property type="entry name" value="WUSCHEL-like"/>
</dbReference>
<protein>
    <submittedName>
        <fullName evidence="13">Putative transcription factor Homobox-WOX family</fullName>
    </submittedName>
</protein>
<evidence type="ECO:0000256" key="2">
    <source>
        <dbReference type="ARBA" id="ARBA00022473"/>
    </source>
</evidence>
<dbReference type="GO" id="GO:0003677">
    <property type="term" value="F:DNA binding"/>
    <property type="evidence" value="ECO:0007669"/>
    <property type="project" value="UniProtKB-UniRule"/>
</dbReference>
<reference evidence="13 14" key="1">
    <citation type="journal article" date="2018" name="Nat. Genet.">
        <title>The Rosa genome provides new insights in the design of modern roses.</title>
        <authorList>
            <person name="Bendahmane M."/>
        </authorList>
    </citation>
    <scope>NUCLEOTIDE SEQUENCE [LARGE SCALE GENOMIC DNA]</scope>
    <source>
        <strain evidence="14">cv. Old Blush</strain>
    </source>
</reference>
<sequence>MCTYAVVPVTSNEQGRNSSDCSYSHNRSSRWTPTPEQIVHLEELYRSGIKTPTAQQIRQVTARLRNYGRVEGKNIFYWFQNRRARERQKTRRELVSMHQSDSKQQQQQTLTNNTISCLREKESAGGII</sequence>
<dbReference type="Gramene" id="PRQ25382">
    <property type="protein sequence ID" value="PRQ25382"/>
    <property type="gene ID" value="RchiOBHm_Chr6g0283101"/>
</dbReference>
<dbReference type="EMBL" id="PDCK01000044">
    <property type="protein sequence ID" value="PRQ25382.1"/>
    <property type="molecule type" value="Genomic_DNA"/>
</dbReference>
<keyword evidence="4 9" id="KW-0238">DNA-binding</keyword>
<evidence type="ECO:0000256" key="8">
    <source>
        <dbReference type="ARBA" id="ARBA00024040"/>
    </source>
</evidence>
<dbReference type="OMA" id="MAACMFP"/>
<evidence type="ECO:0000256" key="6">
    <source>
        <dbReference type="ARBA" id="ARBA00023163"/>
    </source>
</evidence>
<dbReference type="InterPro" id="IPR001356">
    <property type="entry name" value="HD"/>
</dbReference>
<keyword evidence="6" id="KW-0804">Transcription</keyword>
<keyword evidence="5 9" id="KW-0371">Homeobox</keyword>
<dbReference type="PANTHER" id="PTHR45940">
    <property type="entry name" value="WUSCHEL-RELATED HOMEOBOX 1-RELATED"/>
    <property type="match status" value="1"/>
</dbReference>
<name>A0A2P6PTX5_ROSCH</name>
<feature type="region of interest" description="Disordered" evidence="11">
    <location>
        <begin position="12"/>
        <end position="33"/>
    </location>
</feature>
<dbReference type="STRING" id="74649.A0A2P6PTX5"/>
<dbReference type="PROSITE" id="PS50071">
    <property type="entry name" value="HOMEOBOX_2"/>
    <property type="match status" value="1"/>
</dbReference>